<name>A0A3L7JDN3_9HYPH</name>
<feature type="compositionally biased region" description="Basic and acidic residues" evidence="1">
    <location>
        <begin position="1"/>
        <end position="11"/>
    </location>
</feature>
<feature type="region of interest" description="Disordered" evidence="1">
    <location>
        <begin position="1"/>
        <end position="28"/>
    </location>
</feature>
<gene>
    <name evidence="3" type="ORF">D8780_09560</name>
</gene>
<accession>A0A3L7JDN3</accession>
<keyword evidence="4" id="KW-1185">Reference proteome</keyword>
<dbReference type="Gene3D" id="1.20.1270.180">
    <property type="match status" value="1"/>
</dbReference>
<protein>
    <submittedName>
        <fullName evidence="3">DUF1311 domain-containing protein</fullName>
    </submittedName>
</protein>
<dbReference type="PANTHER" id="PTHR39176">
    <property type="entry name" value="PERIPLASMIC PROTEIN-RELATED"/>
    <property type="match status" value="1"/>
</dbReference>
<dbReference type="EMBL" id="RCWN01000001">
    <property type="protein sequence ID" value="RLQ88415.1"/>
    <property type="molecule type" value="Genomic_DNA"/>
</dbReference>
<comment type="caution">
    <text evidence="3">The sequence shown here is derived from an EMBL/GenBank/DDBJ whole genome shotgun (WGS) entry which is preliminary data.</text>
</comment>
<dbReference type="InterPro" id="IPR009739">
    <property type="entry name" value="LprI-like_N"/>
</dbReference>
<sequence length="212" mass="23469">MGFDGGRDDRLGQGGRIGKLRQSARREKRGEGCGDYKFAEQGMTSNVWNGCHEAVGQNGRSTSLLHRLSVFLPVLCWAAVPTSGHAQEAPDCDEPLTQMEMTACASLDYESADADLNELWPRLVEDARSKDAAMSDFLAERDIPSTEETLRRAQRAWIDYRDAECDYRAYDALGGSMQPMIGSQCRADLTRARIRTLRSALDQAEGDVGSRE</sequence>
<dbReference type="Proteomes" id="UP000281094">
    <property type="component" value="Unassembled WGS sequence"/>
</dbReference>
<evidence type="ECO:0000313" key="3">
    <source>
        <dbReference type="EMBL" id="RLQ88415.1"/>
    </source>
</evidence>
<evidence type="ECO:0000313" key="4">
    <source>
        <dbReference type="Proteomes" id="UP000281094"/>
    </source>
</evidence>
<dbReference type="Pfam" id="PF07007">
    <property type="entry name" value="LprI"/>
    <property type="match status" value="1"/>
</dbReference>
<dbReference type="AlphaFoldDB" id="A0A3L7JDN3"/>
<evidence type="ECO:0000256" key="1">
    <source>
        <dbReference type="SAM" id="MobiDB-lite"/>
    </source>
</evidence>
<feature type="domain" description="Lysozyme inhibitor LprI-like N-terminal" evidence="2">
    <location>
        <begin position="97"/>
        <end position="197"/>
    </location>
</feature>
<evidence type="ECO:0000259" key="2">
    <source>
        <dbReference type="Pfam" id="PF07007"/>
    </source>
</evidence>
<organism evidence="3 4">
    <name type="scientific">Notoacmeibacter ruber</name>
    <dbReference type="NCBI Taxonomy" id="2670375"/>
    <lineage>
        <taxon>Bacteria</taxon>
        <taxon>Pseudomonadati</taxon>
        <taxon>Pseudomonadota</taxon>
        <taxon>Alphaproteobacteria</taxon>
        <taxon>Hyphomicrobiales</taxon>
        <taxon>Notoacmeibacteraceae</taxon>
        <taxon>Notoacmeibacter</taxon>
    </lineage>
</organism>
<reference evidence="3 4" key="1">
    <citation type="submission" date="2018-10" db="EMBL/GenBank/DDBJ databases">
        <title>Notoacmeibacter sp. M2BS9Y-3-1, whole genome shotgun sequence.</title>
        <authorList>
            <person name="Tuo L."/>
        </authorList>
    </citation>
    <scope>NUCLEOTIDE SEQUENCE [LARGE SCALE GENOMIC DNA]</scope>
    <source>
        <strain evidence="3 4">M2BS9Y-3-1</strain>
    </source>
</reference>
<proteinExistence type="predicted"/>
<dbReference type="PANTHER" id="PTHR39176:SF1">
    <property type="entry name" value="PERIPLASMIC PROTEIN"/>
    <property type="match status" value="1"/>
</dbReference>